<dbReference type="OrthoDB" id="37074at2157"/>
<dbReference type="RefSeq" id="WP_012713003.1">
    <property type="nucleotide sequence ID" value="NC_012589.1"/>
</dbReference>
<dbReference type="Proteomes" id="UP000001747">
    <property type="component" value="Chromosome"/>
</dbReference>
<reference evidence="1 2" key="1">
    <citation type="journal article" date="2009" name="Proc. Natl. Acad. Sci. U.S.A.">
        <title>Biogeography of the Sulfolobus islandicus pan-genome.</title>
        <authorList>
            <person name="Reno M.L."/>
            <person name="Held N.L."/>
            <person name="Fields C.J."/>
            <person name="Burke P.V."/>
            <person name="Whitaker R.J."/>
        </authorList>
    </citation>
    <scope>NUCLEOTIDE SEQUENCE [LARGE SCALE GENOMIC DNA]</scope>
    <source>
        <strain evidence="2">L.S.2.15 / Lassen #1</strain>
    </source>
</reference>
<evidence type="ECO:0000313" key="1">
    <source>
        <dbReference type="EMBL" id="ACP34579.1"/>
    </source>
</evidence>
<organism evidence="1 2">
    <name type="scientific">Saccharolobus islandicus (strain L.S.2.15 / Lassen #1)</name>
    <name type="common">Sulfolobus islandicus</name>
    <dbReference type="NCBI Taxonomy" id="429572"/>
    <lineage>
        <taxon>Archaea</taxon>
        <taxon>Thermoproteota</taxon>
        <taxon>Thermoprotei</taxon>
        <taxon>Sulfolobales</taxon>
        <taxon>Sulfolobaceae</taxon>
        <taxon>Saccharolobus</taxon>
    </lineage>
</organism>
<dbReference type="AlphaFoldDB" id="C3MLI1"/>
<name>C3MLI1_SACI2</name>
<sequence>MRLVTTSNAEAKKAWKMLRLMFVCCIQDKFPKVEISEHPLDIEDIYTEDDLRS</sequence>
<accession>C3MLI1</accession>
<evidence type="ECO:0000313" key="2">
    <source>
        <dbReference type="Proteomes" id="UP000001747"/>
    </source>
</evidence>
<dbReference type="EMBL" id="CP001399">
    <property type="protein sequence ID" value="ACP34579.1"/>
    <property type="molecule type" value="Genomic_DNA"/>
</dbReference>
<dbReference type="HOGENOM" id="CLU_3057304_0_0_2"/>
<gene>
    <name evidence="1" type="ordered locus">LS215_0453</name>
</gene>
<proteinExistence type="predicted"/>
<dbReference type="GeneID" id="58787407"/>
<protein>
    <submittedName>
        <fullName evidence="1">Uncharacterized protein</fullName>
    </submittedName>
</protein>
<dbReference type="KEGG" id="sis:LS215_0453"/>